<dbReference type="Proteomes" id="UP000887159">
    <property type="component" value="Unassembled WGS sequence"/>
</dbReference>
<organism evidence="2 3">
    <name type="scientific">Trichonephila clavipes</name>
    <name type="common">Golden silk orbweaver</name>
    <name type="synonym">Nephila clavipes</name>
    <dbReference type="NCBI Taxonomy" id="2585209"/>
    <lineage>
        <taxon>Eukaryota</taxon>
        <taxon>Metazoa</taxon>
        <taxon>Ecdysozoa</taxon>
        <taxon>Arthropoda</taxon>
        <taxon>Chelicerata</taxon>
        <taxon>Arachnida</taxon>
        <taxon>Araneae</taxon>
        <taxon>Araneomorphae</taxon>
        <taxon>Entelegynae</taxon>
        <taxon>Araneoidea</taxon>
        <taxon>Nephilidae</taxon>
        <taxon>Trichonephila</taxon>
    </lineage>
</organism>
<reference evidence="2" key="1">
    <citation type="submission" date="2020-08" db="EMBL/GenBank/DDBJ databases">
        <title>Multicomponent nature underlies the extraordinary mechanical properties of spider dragline silk.</title>
        <authorList>
            <person name="Kono N."/>
            <person name="Nakamura H."/>
            <person name="Mori M."/>
            <person name="Yoshida Y."/>
            <person name="Ohtoshi R."/>
            <person name="Malay A.D."/>
            <person name="Moran D.A.P."/>
            <person name="Tomita M."/>
            <person name="Numata K."/>
            <person name="Arakawa K."/>
        </authorList>
    </citation>
    <scope>NUCLEOTIDE SEQUENCE</scope>
</reference>
<evidence type="ECO:0000313" key="3">
    <source>
        <dbReference type="Proteomes" id="UP000887159"/>
    </source>
</evidence>
<keyword evidence="3" id="KW-1185">Reference proteome</keyword>
<comment type="caution">
    <text evidence="2">The sequence shown here is derived from an EMBL/GenBank/DDBJ whole genome shotgun (WGS) entry which is preliminary data.</text>
</comment>
<evidence type="ECO:0000256" key="1">
    <source>
        <dbReference type="SAM" id="MobiDB-lite"/>
    </source>
</evidence>
<dbReference type="AlphaFoldDB" id="A0A8X6VCD4"/>
<sequence>MSSVSFLPLTHLGARERDASLSQGVLWKFDVSARISSSSFDRGPKLSPVALRDDNRQHGDENQHSTWNHKYRLVGKNIDNSSRWEDDEPDEGCGQANVGIWSAVLRLKKPGRICKFFTSHGVATGSSGHCAAECVVHKRWFNRTFFDSGAQLPPCYISREVNWTGWTCYFASTFPRRQSLEFLLLRLLEIACV</sequence>
<evidence type="ECO:0000313" key="2">
    <source>
        <dbReference type="EMBL" id="GFY02738.1"/>
    </source>
</evidence>
<feature type="region of interest" description="Disordered" evidence="1">
    <location>
        <begin position="37"/>
        <end position="66"/>
    </location>
</feature>
<name>A0A8X6VCD4_TRICX</name>
<accession>A0A8X6VCD4</accession>
<protein>
    <submittedName>
        <fullName evidence="2">Uncharacterized protein</fullName>
    </submittedName>
</protein>
<dbReference type="EMBL" id="BMAU01021233">
    <property type="protein sequence ID" value="GFY02738.1"/>
    <property type="molecule type" value="Genomic_DNA"/>
</dbReference>
<feature type="compositionally biased region" description="Basic and acidic residues" evidence="1">
    <location>
        <begin position="51"/>
        <end position="63"/>
    </location>
</feature>
<gene>
    <name evidence="2" type="ORF">TNCV_3506181</name>
</gene>
<proteinExistence type="predicted"/>